<name>A0A1D1VC50_RAMVA</name>
<evidence type="ECO:0000313" key="4">
    <source>
        <dbReference type="Proteomes" id="UP000186922"/>
    </source>
</evidence>
<dbReference type="SUPFAM" id="SSF81837">
    <property type="entry name" value="BEACH domain"/>
    <property type="match status" value="1"/>
</dbReference>
<dbReference type="AlphaFoldDB" id="A0A1D1VC50"/>
<feature type="transmembrane region" description="Helical" evidence="1">
    <location>
        <begin position="96"/>
        <end position="115"/>
    </location>
</feature>
<dbReference type="InterPro" id="IPR036372">
    <property type="entry name" value="BEACH_dom_sf"/>
</dbReference>
<dbReference type="SUPFAM" id="SSF56112">
    <property type="entry name" value="Protein kinase-like (PK-like)"/>
    <property type="match status" value="1"/>
</dbReference>
<dbReference type="InterPro" id="IPR011009">
    <property type="entry name" value="Kinase-like_dom_sf"/>
</dbReference>
<dbReference type="EMBL" id="BDGG01000004">
    <property type="protein sequence ID" value="GAU97662.1"/>
    <property type="molecule type" value="Genomic_DNA"/>
</dbReference>
<reference evidence="3 4" key="1">
    <citation type="journal article" date="2016" name="Nat. Commun.">
        <title>Extremotolerant tardigrade genome and improved radiotolerance of human cultured cells by tardigrade-unique protein.</title>
        <authorList>
            <person name="Hashimoto T."/>
            <person name="Horikawa D.D."/>
            <person name="Saito Y."/>
            <person name="Kuwahara H."/>
            <person name="Kozuka-Hata H."/>
            <person name="Shin-I T."/>
            <person name="Minakuchi Y."/>
            <person name="Ohishi K."/>
            <person name="Motoyama A."/>
            <person name="Aizu T."/>
            <person name="Enomoto A."/>
            <person name="Kondo K."/>
            <person name="Tanaka S."/>
            <person name="Hara Y."/>
            <person name="Koshikawa S."/>
            <person name="Sagara H."/>
            <person name="Miura T."/>
            <person name="Yokobori S."/>
            <person name="Miyagawa K."/>
            <person name="Suzuki Y."/>
            <person name="Kubo T."/>
            <person name="Oyama M."/>
            <person name="Kohara Y."/>
            <person name="Fujiyama A."/>
            <person name="Arakawa K."/>
            <person name="Katayama T."/>
            <person name="Toyoda A."/>
            <person name="Kunieda T."/>
        </authorList>
    </citation>
    <scope>NUCLEOTIDE SEQUENCE [LARGE SCALE GENOMIC DNA]</scope>
    <source>
        <strain evidence="3 4">YOKOZUNA-1</strain>
    </source>
</reference>
<proteinExistence type="predicted"/>
<dbReference type="PROSITE" id="PS50197">
    <property type="entry name" value="BEACH"/>
    <property type="match status" value="1"/>
</dbReference>
<evidence type="ECO:0000313" key="3">
    <source>
        <dbReference type="EMBL" id="GAU97662.1"/>
    </source>
</evidence>
<dbReference type="Gene3D" id="1.10.1540.10">
    <property type="entry name" value="BEACH domain"/>
    <property type="match status" value="1"/>
</dbReference>
<feature type="transmembrane region" description="Helical" evidence="1">
    <location>
        <begin position="127"/>
        <end position="151"/>
    </location>
</feature>
<keyword evidence="1" id="KW-0472">Membrane</keyword>
<gene>
    <name evidence="3" type="primary">RvY_08920-1</name>
    <name evidence="3" type="synonym">RvY_08920.1</name>
    <name evidence="3" type="ORF">RvY_08920</name>
</gene>
<dbReference type="Pfam" id="PF02138">
    <property type="entry name" value="Beach"/>
    <property type="match status" value="1"/>
</dbReference>
<comment type="caution">
    <text evidence="3">The sequence shown here is derived from an EMBL/GenBank/DDBJ whole genome shotgun (WGS) entry which is preliminary data.</text>
</comment>
<keyword evidence="1" id="KW-1133">Transmembrane helix</keyword>
<dbReference type="OrthoDB" id="29306at2759"/>
<accession>A0A1D1VC50</accession>
<organism evidence="3 4">
    <name type="scientific">Ramazzottius varieornatus</name>
    <name type="common">Water bear</name>
    <name type="synonym">Tardigrade</name>
    <dbReference type="NCBI Taxonomy" id="947166"/>
    <lineage>
        <taxon>Eukaryota</taxon>
        <taxon>Metazoa</taxon>
        <taxon>Ecdysozoa</taxon>
        <taxon>Tardigrada</taxon>
        <taxon>Eutardigrada</taxon>
        <taxon>Parachela</taxon>
        <taxon>Hypsibioidea</taxon>
        <taxon>Ramazzottiidae</taxon>
        <taxon>Ramazzottius</taxon>
    </lineage>
</organism>
<dbReference type="Proteomes" id="UP000186922">
    <property type="component" value="Unassembled WGS sequence"/>
</dbReference>
<protein>
    <recommendedName>
        <fullName evidence="2">BEACH domain-containing protein</fullName>
    </recommendedName>
</protein>
<keyword evidence="1" id="KW-0812">Transmembrane</keyword>
<dbReference type="PANTHER" id="PTHR46866">
    <property type="entry name" value="GH12955P"/>
    <property type="match status" value="1"/>
</dbReference>
<keyword evidence="4" id="KW-1185">Reference proteome</keyword>
<dbReference type="PANTHER" id="PTHR46866:SF1">
    <property type="entry name" value="GH12955P"/>
    <property type="match status" value="1"/>
</dbReference>
<sequence length="292" mass="32875">MVRCVCRCFPDAQPEVERDNLPEEEKMNLLLNELQSNELLRRHGSSIHAMLTNFAVDTVSALDTVRYLCDSILGCPFLDFSEISSAPCDTVVLPNILAPVFVACMVDHFVLAFPYRPLTLTSCIRFSPALISTDAAASFVLFQLLFVFAYFQQNGFYLGDIETSDVLIKENLWIEVKPVSVFRALSRLEVKPPVDQRSELARKNQDAESGEDEESCKLSEWTALWCLGKISNYEYLHAINHAAGRDFTPDYYPIFPWVTDFSSPDGWRDLTRLSILSSYLGASGRNSNTVSA</sequence>
<feature type="domain" description="BEACH" evidence="2">
    <location>
        <begin position="210"/>
        <end position="292"/>
    </location>
</feature>
<evidence type="ECO:0000256" key="1">
    <source>
        <dbReference type="SAM" id="Phobius"/>
    </source>
</evidence>
<dbReference type="InterPro" id="IPR000409">
    <property type="entry name" value="BEACH_dom"/>
</dbReference>
<dbReference type="STRING" id="947166.A0A1D1VC50"/>
<evidence type="ECO:0000259" key="2">
    <source>
        <dbReference type="PROSITE" id="PS50197"/>
    </source>
</evidence>